<comment type="caution">
    <text evidence="1">The sequence shown here is derived from an EMBL/GenBank/DDBJ whole genome shotgun (WGS) entry which is preliminary data.</text>
</comment>
<dbReference type="RefSeq" id="WP_095593898.1">
    <property type="nucleotide sequence ID" value="NZ_BMKN01000003.1"/>
</dbReference>
<protein>
    <submittedName>
        <fullName evidence="1">Uncharacterized protein</fullName>
    </submittedName>
</protein>
<organism evidence="1 2">
    <name type="scientific">Actibacterium pelagium</name>
    <dbReference type="NCBI Taxonomy" id="2029103"/>
    <lineage>
        <taxon>Bacteria</taxon>
        <taxon>Pseudomonadati</taxon>
        <taxon>Pseudomonadota</taxon>
        <taxon>Alphaproteobacteria</taxon>
        <taxon>Rhodobacterales</taxon>
        <taxon>Roseobacteraceae</taxon>
        <taxon>Actibacterium</taxon>
    </lineage>
</organism>
<evidence type="ECO:0000313" key="2">
    <source>
        <dbReference type="Proteomes" id="UP000606730"/>
    </source>
</evidence>
<proteinExistence type="predicted"/>
<dbReference type="AlphaFoldDB" id="A0A917AN50"/>
<gene>
    <name evidence="1" type="ORF">GCM10011517_33330</name>
</gene>
<keyword evidence="2" id="KW-1185">Reference proteome</keyword>
<name>A0A917AN50_9RHOB</name>
<dbReference type="OrthoDB" id="9998244at2"/>
<dbReference type="Proteomes" id="UP000606730">
    <property type="component" value="Unassembled WGS sequence"/>
</dbReference>
<sequence>MSDDQMETAILRALELVPAANTALNDLDHRFDSRERWRVHEFCGRLDAGKIFEDRDIYDLEDLLAPIQAEIELGWMTHWVHDENHAAGGWSETILLPAAAELEAKTRPLSLLRDALVLVRNLRRTEDVLIKMLEQRHR</sequence>
<reference evidence="1" key="2">
    <citation type="submission" date="2020-09" db="EMBL/GenBank/DDBJ databases">
        <authorList>
            <person name="Sun Q."/>
            <person name="Zhou Y."/>
        </authorList>
    </citation>
    <scope>NUCLEOTIDE SEQUENCE</scope>
    <source>
        <strain evidence="1">CGMCC 1.16012</strain>
    </source>
</reference>
<reference evidence="1" key="1">
    <citation type="journal article" date="2014" name="Int. J. Syst. Evol. Microbiol.">
        <title>Complete genome sequence of Corynebacterium casei LMG S-19264T (=DSM 44701T), isolated from a smear-ripened cheese.</title>
        <authorList>
            <consortium name="US DOE Joint Genome Institute (JGI-PGF)"/>
            <person name="Walter F."/>
            <person name="Albersmeier A."/>
            <person name="Kalinowski J."/>
            <person name="Ruckert C."/>
        </authorList>
    </citation>
    <scope>NUCLEOTIDE SEQUENCE</scope>
    <source>
        <strain evidence="1">CGMCC 1.16012</strain>
    </source>
</reference>
<dbReference type="EMBL" id="BMKN01000003">
    <property type="protein sequence ID" value="GGE62933.1"/>
    <property type="molecule type" value="Genomic_DNA"/>
</dbReference>
<evidence type="ECO:0000313" key="1">
    <source>
        <dbReference type="EMBL" id="GGE62933.1"/>
    </source>
</evidence>
<accession>A0A917AN50</accession>